<dbReference type="AlphaFoldDB" id="A0AA38L0J8"/>
<proteinExistence type="predicted"/>
<evidence type="ECO:0000256" key="1">
    <source>
        <dbReference type="SAM" id="SignalP"/>
    </source>
</evidence>
<accession>A0AA38L0J8</accession>
<name>A0AA38L0J8_TAXCH</name>
<dbReference type="Proteomes" id="UP000824469">
    <property type="component" value="Unassembled WGS sequence"/>
</dbReference>
<feature type="signal peptide" evidence="1">
    <location>
        <begin position="1"/>
        <end position="31"/>
    </location>
</feature>
<sequence length="487" mass="55500">TCFSCALSSFYAALRMLLYALISLLPTETCCQSSLLPTESGLLAQSPPLCVRPPLLPVSHDLRCLRWYLMTSAFAAQTHILCLLFAPLLQWQTYNGEYYQKLANITSVQALDEWRNALYFNNQCASVWFQLAARVSNIVGSTVIKSRLFLVVVGAFLDLILRIYISSQEIQLVERHLPRLQTGASRTRFPSISRAIYTLWDFKTVFRASSVGRFLRFRVVYSSFDLFMSPKGLWEFDFTLGARTWISWEFWDANHLSNMNEMSLENVDHEPQFIMEAILDLMAIISSWFHILFATTKWISITRKWCSSSSDTDKRDHSLRTIRANIPTYLVLFGTKSLAKYGWYTYILALISSDLRRILKRLVWGSLEATFGGQGTSTKREEQLSLFFTQSHGGAYGIAAEDRNLHASCVERCSHALVEGFIEGEHIDMGDGRRDTVIIVGRKIELLASVPEPNANPIRPQQSSIMLLSIMPIKESEFYFSSCSPFH</sequence>
<feature type="chain" id="PRO_5041316838" evidence="1">
    <location>
        <begin position="32"/>
        <end position="487"/>
    </location>
</feature>
<feature type="non-terminal residue" evidence="2">
    <location>
        <position position="487"/>
    </location>
</feature>
<gene>
    <name evidence="2" type="ORF">KI387_026156</name>
</gene>
<keyword evidence="1" id="KW-0732">Signal</keyword>
<evidence type="ECO:0000313" key="2">
    <source>
        <dbReference type="EMBL" id="KAH9311121.1"/>
    </source>
</evidence>
<reference evidence="2 3" key="1">
    <citation type="journal article" date="2021" name="Nat. Plants">
        <title>The Taxus genome provides insights into paclitaxel biosynthesis.</title>
        <authorList>
            <person name="Xiong X."/>
            <person name="Gou J."/>
            <person name="Liao Q."/>
            <person name="Li Y."/>
            <person name="Zhou Q."/>
            <person name="Bi G."/>
            <person name="Li C."/>
            <person name="Du R."/>
            <person name="Wang X."/>
            <person name="Sun T."/>
            <person name="Guo L."/>
            <person name="Liang H."/>
            <person name="Lu P."/>
            <person name="Wu Y."/>
            <person name="Zhang Z."/>
            <person name="Ro D.K."/>
            <person name="Shang Y."/>
            <person name="Huang S."/>
            <person name="Yan J."/>
        </authorList>
    </citation>
    <scope>NUCLEOTIDE SEQUENCE [LARGE SCALE GENOMIC DNA]</scope>
    <source>
        <strain evidence="2">Ta-2019</strain>
    </source>
</reference>
<protein>
    <submittedName>
        <fullName evidence="2">Uncharacterized protein</fullName>
    </submittedName>
</protein>
<evidence type="ECO:0000313" key="3">
    <source>
        <dbReference type="Proteomes" id="UP000824469"/>
    </source>
</evidence>
<comment type="caution">
    <text evidence="2">The sequence shown here is derived from an EMBL/GenBank/DDBJ whole genome shotgun (WGS) entry which is preliminary data.</text>
</comment>
<organism evidence="2 3">
    <name type="scientific">Taxus chinensis</name>
    <name type="common">Chinese yew</name>
    <name type="synonym">Taxus wallichiana var. chinensis</name>
    <dbReference type="NCBI Taxonomy" id="29808"/>
    <lineage>
        <taxon>Eukaryota</taxon>
        <taxon>Viridiplantae</taxon>
        <taxon>Streptophyta</taxon>
        <taxon>Embryophyta</taxon>
        <taxon>Tracheophyta</taxon>
        <taxon>Spermatophyta</taxon>
        <taxon>Pinopsida</taxon>
        <taxon>Pinidae</taxon>
        <taxon>Conifers II</taxon>
        <taxon>Cupressales</taxon>
        <taxon>Taxaceae</taxon>
        <taxon>Taxus</taxon>
    </lineage>
</organism>
<dbReference type="EMBL" id="JAHRHJ020000006">
    <property type="protein sequence ID" value="KAH9311121.1"/>
    <property type="molecule type" value="Genomic_DNA"/>
</dbReference>
<keyword evidence="3" id="KW-1185">Reference proteome</keyword>
<feature type="non-terminal residue" evidence="2">
    <location>
        <position position="1"/>
    </location>
</feature>